<evidence type="ECO:0000256" key="2">
    <source>
        <dbReference type="ARBA" id="ARBA00022617"/>
    </source>
</evidence>
<keyword evidence="6" id="KW-0812">Transmembrane</keyword>
<dbReference type="PANTHER" id="PTHR35008:SF4">
    <property type="entry name" value="BLL4482 PROTEIN"/>
    <property type="match status" value="1"/>
</dbReference>
<protein>
    <recommendedName>
        <fullName evidence="7">Cytochrome c domain-containing protein</fullName>
    </recommendedName>
</protein>
<dbReference type="PROSITE" id="PS51007">
    <property type="entry name" value="CYTC"/>
    <property type="match status" value="3"/>
</dbReference>
<name>A0A3B1B361_9ZZZZ</name>
<keyword evidence="6" id="KW-1133">Transmembrane helix</keyword>
<dbReference type="PANTHER" id="PTHR35008">
    <property type="entry name" value="BLL4482 PROTEIN-RELATED"/>
    <property type="match status" value="1"/>
</dbReference>
<keyword evidence="4" id="KW-0249">Electron transport</keyword>
<feature type="transmembrane region" description="Helical" evidence="6">
    <location>
        <begin position="37"/>
        <end position="55"/>
    </location>
</feature>
<proteinExistence type="predicted"/>
<keyword evidence="2" id="KW-0349">Heme</keyword>
<sequence length="802" mass="90810">MNIRNLKVSAFWQAVLVVVAAYFIFDNAFPPITPKSMMIAYMSITLIGVLLYYSCEQQRWDEFKGPILSALRDDNKKYVRGGFLVFVPLLLAYTVYDAVKPSNEPPMELRQVHPAPPASVRVYDKKYDLATLENPLRMRVLEQLKTNETMAMETYNAIVRDGDEIYINNCFYCHGDLLGGKGPYAKGFSPLPANFMDVGTIAQLQESYVFWRITTGGPGLPKGGTPWNSSMPVWHEMLSEEDVWKVITFLYDRVGQVPRMWDQDISRAVTGFKDKIQADRANMHSHQIYELYCAACHGAKGAADVPVAEKIYPKPRDFTTGLFKYKTSPGVLPPRDEDIFNVIKYGLTGTSMPGWQQLLTDKQIQSLIPVIKSFDTAAAWAPEEAEDEHFDDDGRYLKNDYTVITEQEPVNGQIPYSAESIAHGEKVFEDSCKECHGAEGRGNITSGKRLKDDWENRIWPRDLTSPWTWRLTEVAGTDEKSRDQTIRNIYTRATIGLPGTPMPGLRAENEEEKDPVSLEDRWHVANYVYSLREKTVPQTEQKVIAAKKVKGKLPHSVSDEAWNKATATTVTLVPNMIKEKRLFTPLNNVLTIRTLYNNKEIAFLLEVNDRTDSRPGEPVSTEIQDESLTMYSDAFAIQFPKEEAYISSPTVEKPLFRHGEASRHTTIWYWNAGSVEPAAVPWAMLLDASGPDKKLVARESDPNFEASGNWRDGRWQVMMKRPLDGAFDDLKFSEGQFIPISFANWDGSNGEKGSKHTLTTWFWLLLPTETNYTKVYGAPFGTALGVFLLGVVLIRSQRRKTT</sequence>
<evidence type="ECO:0000256" key="5">
    <source>
        <dbReference type="ARBA" id="ARBA00023004"/>
    </source>
</evidence>
<dbReference type="InterPro" id="IPR019020">
    <property type="entry name" value="Cyt-c552/DMSO_Rdtase_haem-bd"/>
</dbReference>
<dbReference type="EMBL" id="UOFR01000067">
    <property type="protein sequence ID" value="VAW99506.1"/>
    <property type="molecule type" value="Genomic_DNA"/>
</dbReference>
<reference evidence="8" key="1">
    <citation type="submission" date="2018-06" db="EMBL/GenBank/DDBJ databases">
        <authorList>
            <person name="Zhirakovskaya E."/>
        </authorList>
    </citation>
    <scope>NUCLEOTIDE SEQUENCE</scope>
</reference>
<evidence type="ECO:0000256" key="6">
    <source>
        <dbReference type="SAM" id="Phobius"/>
    </source>
</evidence>
<keyword evidence="6" id="KW-0472">Membrane</keyword>
<feature type="transmembrane region" description="Helical" evidence="6">
    <location>
        <begin position="7"/>
        <end position="25"/>
    </location>
</feature>
<keyword evidence="5" id="KW-0408">Iron</keyword>
<dbReference type="InterPro" id="IPR009056">
    <property type="entry name" value="Cyt_c-like_dom"/>
</dbReference>
<dbReference type="SUPFAM" id="SSF46626">
    <property type="entry name" value="Cytochrome c"/>
    <property type="match status" value="3"/>
</dbReference>
<organism evidence="8">
    <name type="scientific">hydrothermal vent metagenome</name>
    <dbReference type="NCBI Taxonomy" id="652676"/>
    <lineage>
        <taxon>unclassified sequences</taxon>
        <taxon>metagenomes</taxon>
        <taxon>ecological metagenomes</taxon>
    </lineage>
</organism>
<dbReference type="GO" id="GO:0009055">
    <property type="term" value="F:electron transfer activity"/>
    <property type="evidence" value="ECO:0007669"/>
    <property type="project" value="InterPro"/>
</dbReference>
<evidence type="ECO:0000256" key="3">
    <source>
        <dbReference type="ARBA" id="ARBA00022723"/>
    </source>
</evidence>
<evidence type="ECO:0000256" key="1">
    <source>
        <dbReference type="ARBA" id="ARBA00022448"/>
    </source>
</evidence>
<dbReference type="AlphaFoldDB" id="A0A3B1B361"/>
<keyword evidence="1" id="KW-0813">Transport</keyword>
<dbReference type="InterPro" id="IPR036909">
    <property type="entry name" value="Cyt_c-like_dom_sf"/>
</dbReference>
<dbReference type="InterPro" id="IPR051459">
    <property type="entry name" value="Cytochrome_c-type_DH"/>
</dbReference>
<evidence type="ECO:0000313" key="8">
    <source>
        <dbReference type="EMBL" id="VAW99506.1"/>
    </source>
</evidence>
<dbReference type="GO" id="GO:0020037">
    <property type="term" value="F:heme binding"/>
    <property type="evidence" value="ECO:0007669"/>
    <property type="project" value="InterPro"/>
</dbReference>
<evidence type="ECO:0000256" key="4">
    <source>
        <dbReference type="ARBA" id="ARBA00022982"/>
    </source>
</evidence>
<gene>
    <name evidence="8" type="ORF">MNBD_GAMMA21-1953</name>
</gene>
<dbReference type="GO" id="GO:0046872">
    <property type="term" value="F:metal ion binding"/>
    <property type="evidence" value="ECO:0007669"/>
    <property type="project" value="UniProtKB-KW"/>
</dbReference>
<feature type="transmembrane region" description="Helical" evidence="6">
    <location>
        <begin position="78"/>
        <end position="96"/>
    </location>
</feature>
<keyword evidence="3" id="KW-0479">Metal-binding</keyword>
<accession>A0A3B1B361</accession>
<feature type="domain" description="Cytochrome c" evidence="7">
    <location>
        <begin position="419"/>
        <end position="532"/>
    </location>
</feature>
<dbReference type="Gene3D" id="2.60.40.1190">
    <property type="match status" value="1"/>
</dbReference>
<dbReference type="Gene3D" id="1.10.760.10">
    <property type="entry name" value="Cytochrome c-like domain"/>
    <property type="match status" value="3"/>
</dbReference>
<feature type="transmembrane region" description="Helical" evidence="6">
    <location>
        <begin position="775"/>
        <end position="794"/>
    </location>
</feature>
<evidence type="ECO:0000259" key="7">
    <source>
        <dbReference type="PROSITE" id="PS51007"/>
    </source>
</evidence>
<feature type="domain" description="Cytochrome c" evidence="7">
    <location>
        <begin position="157"/>
        <end position="254"/>
    </location>
</feature>
<feature type="domain" description="Cytochrome c" evidence="7">
    <location>
        <begin position="263"/>
        <end position="375"/>
    </location>
</feature>
<dbReference type="Pfam" id="PF09459">
    <property type="entry name" value="EB_dh"/>
    <property type="match status" value="1"/>
</dbReference>
<dbReference type="Pfam" id="PF13442">
    <property type="entry name" value="Cytochrome_CBB3"/>
    <property type="match status" value="2"/>
</dbReference>